<feature type="domain" description="DSC E3 ubiquitin ligase complex subunit 3 ubiquitin-like" evidence="2">
    <location>
        <begin position="12"/>
        <end position="123"/>
    </location>
</feature>
<evidence type="ECO:0008006" key="6">
    <source>
        <dbReference type="Google" id="ProtNLM"/>
    </source>
</evidence>
<dbReference type="Pfam" id="PF13373">
    <property type="entry name" value="Dsc3_C"/>
    <property type="match status" value="1"/>
</dbReference>
<dbReference type="EMBL" id="KZ454988">
    <property type="protein sequence ID" value="PKI85156.1"/>
    <property type="molecule type" value="Genomic_DNA"/>
</dbReference>
<gene>
    <name evidence="4" type="ORF">MVES_001364</name>
</gene>
<accession>A0A2N1JF67</accession>
<evidence type="ECO:0000256" key="1">
    <source>
        <dbReference type="SAM" id="MobiDB-lite"/>
    </source>
</evidence>
<protein>
    <recommendedName>
        <fullName evidence="6">Ubiquitin-like domain-containing protein</fullName>
    </recommendedName>
</protein>
<evidence type="ECO:0000313" key="4">
    <source>
        <dbReference type="EMBL" id="PKI85156.1"/>
    </source>
</evidence>
<dbReference type="AlphaFoldDB" id="A0A2N1JF67"/>
<dbReference type="InterPro" id="IPR019413">
    <property type="entry name" value="Dsc3_ub-like_dom"/>
</dbReference>
<dbReference type="PANTHER" id="PTHR28049">
    <property type="entry name" value="TRANSMEMBRANE PROTEIN YOR223W"/>
    <property type="match status" value="1"/>
</dbReference>
<dbReference type="GO" id="GO:0005783">
    <property type="term" value="C:endoplasmic reticulum"/>
    <property type="evidence" value="ECO:0007669"/>
    <property type="project" value="TreeGrafter"/>
</dbReference>
<dbReference type="OrthoDB" id="2556122at2759"/>
<name>A0A2N1JF67_9BASI</name>
<sequence>MHGANGLFLRPLVVRFTDSHVEDAHVDLIYERVSQDGVRRWPKLAEETVGELKARLGTENPCMHDKRLRLIYFGRVLPNGVRFAAWLDALPQTRAMDQGQTALEHVCVQKELQAESMYVLHCVLNRAQPLSEGARGKQRETSNTPDALNAMGEGTLMLAVERLPPAYLQCSISTLRPGDTERDHAQVPHTSEEPRGFDRLQYTAGISPLDVQMMREHFHRQSGIQMARSGDVLRRDEEDDLAYRLEEQWIDSMGNAPETILPAHTPTISTSILRGLLTGFFFPFLPFFVRDPNPVVWPRITPLQQQREQLQELETGVQLVAQRLGAEPEQEDGSEEQNAGRAARQEMLQSFQSLLGVLSERSSQLAASEQGAEIEEDEFDEPMPSATRMPHWAPQEDYARYILFSPTTHFAIMGGLLLNLLLGAVQVIW</sequence>
<feature type="compositionally biased region" description="Acidic residues" evidence="1">
    <location>
        <begin position="372"/>
        <end position="381"/>
    </location>
</feature>
<dbReference type="InterPro" id="IPR025390">
    <property type="entry name" value="Dsc3_C"/>
</dbReference>
<dbReference type="InterPro" id="IPR045226">
    <property type="entry name" value="Dsc3"/>
</dbReference>
<keyword evidence="5" id="KW-1185">Reference proteome</keyword>
<evidence type="ECO:0000313" key="5">
    <source>
        <dbReference type="Proteomes" id="UP000232875"/>
    </source>
</evidence>
<dbReference type="Proteomes" id="UP000232875">
    <property type="component" value="Unassembled WGS sequence"/>
</dbReference>
<feature type="region of interest" description="Disordered" evidence="1">
    <location>
        <begin position="366"/>
        <end position="390"/>
    </location>
</feature>
<reference evidence="4 5" key="1">
    <citation type="submission" date="2017-10" db="EMBL/GenBank/DDBJ databases">
        <title>A novel species of cold-tolerant Malassezia isolated from bats.</title>
        <authorList>
            <person name="Lorch J.M."/>
            <person name="Palmer J.M."/>
            <person name="Vanderwolf K.J."/>
            <person name="Schmidt K.Z."/>
            <person name="Verant M.L."/>
            <person name="Weller T.J."/>
            <person name="Blehert D.S."/>
        </authorList>
    </citation>
    <scope>NUCLEOTIDE SEQUENCE [LARGE SCALE GENOMIC DNA]</scope>
    <source>
        <strain evidence="4 5">NWHC:44797-103</strain>
    </source>
</reference>
<dbReference type="PANTHER" id="PTHR28049:SF1">
    <property type="entry name" value="DSC E3 UBIQUITIN LIGASE COMPLEX SUBUNIT 3"/>
    <property type="match status" value="1"/>
</dbReference>
<dbReference type="GO" id="GO:0044695">
    <property type="term" value="C:Dsc E3 ubiquitin ligase complex"/>
    <property type="evidence" value="ECO:0007669"/>
    <property type="project" value="InterPro"/>
</dbReference>
<feature type="domain" description="DSC E3 ubiquitin ligase complex subunit 3 C-terminal" evidence="3">
    <location>
        <begin position="195"/>
        <end position="285"/>
    </location>
</feature>
<organism evidence="4 5">
    <name type="scientific">Malassezia vespertilionis</name>
    <dbReference type="NCBI Taxonomy" id="2020962"/>
    <lineage>
        <taxon>Eukaryota</taxon>
        <taxon>Fungi</taxon>
        <taxon>Dikarya</taxon>
        <taxon>Basidiomycota</taxon>
        <taxon>Ustilaginomycotina</taxon>
        <taxon>Malasseziomycetes</taxon>
        <taxon>Malasseziales</taxon>
        <taxon>Malasseziaceae</taxon>
        <taxon>Malassezia</taxon>
    </lineage>
</organism>
<evidence type="ECO:0000259" key="2">
    <source>
        <dbReference type="Pfam" id="PF10302"/>
    </source>
</evidence>
<dbReference type="Pfam" id="PF10302">
    <property type="entry name" value="Dsc3_N"/>
    <property type="match status" value="1"/>
</dbReference>
<evidence type="ECO:0000259" key="3">
    <source>
        <dbReference type="Pfam" id="PF13373"/>
    </source>
</evidence>
<proteinExistence type="predicted"/>